<dbReference type="EMBL" id="LAVV01009632">
    <property type="protein sequence ID" value="KNZ50265.1"/>
    <property type="molecule type" value="Genomic_DNA"/>
</dbReference>
<evidence type="ECO:0000313" key="2">
    <source>
        <dbReference type="Proteomes" id="UP000037035"/>
    </source>
</evidence>
<dbReference type="AlphaFoldDB" id="A0A0L6UR09"/>
<organism evidence="1 2">
    <name type="scientific">Puccinia sorghi</name>
    <dbReference type="NCBI Taxonomy" id="27349"/>
    <lineage>
        <taxon>Eukaryota</taxon>
        <taxon>Fungi</taxon>
        <taxon>Dikarya</taxon>
        <taxon>Basidiomycota</taxon>
        <taxon>Pucciniomycotina</taxon>
        <taxon>Pucciniomycetes</taxon>
        <taxon>Pucciniales</taxon>
        <taxon>Pucciniaceae</taxon>
        <taxon>Puccinia</taxon>
    </lineage>
</organism>
<reference evidence="1 2" key="1">
    <citation type="submission" date="2015-08" db="EMBL/GenBank/DDBJ databases">
        <title>Next Generation Sequencing and Analysis of the Genome of Puccinia sorghi L Schw, the Causal Agent of Maize Common Rust.</title>
        <authorList>
            <person name="Rochi L."/>
            <person name="Burguener G."/>
            <person name="Darino M."/>
            <person name="Turjanski A."/>
            <person name="Kreff E."/>
            <person name="Dieguez M.J."/>
            <person name="Sacco F."/>
        </authorList>
    </citation>
    <scope>NUCLEOTIDE SEQUENCE [LARGE SCALE GENOMIC DNA]</scope>
    <source>
        <strain evidence="1 2">RO10H11247</strain>
    </source>
</reference>
<dbReference type="Proteomes" id="UP000037035">
    <property type="component" value="Unassembled WGS sequence"/>
</dbReference>
<proteinExistence type="predicted"/>
<protein>
    <submittedName>
        <fullName evidence="1">Uncharacterized protein</fullName>
    </submittedName>
</protein>
<sequence>MDGCSRLLTPLEWKANVSNKGVNRCSRPQFGCELTVTPPHTPQNGGKKNITTSCFAGVGSSNFSYSFGRKKNVVICGPPVVVDNNIPPLEWLSMMDHGQAITNTFQRPVFFLSVEESLSFIHTNTAATDGSKPIPPIIGSTELNSQGDWRSELKEVLLHLQPIKKI</sequence>
<dbReference type="VEuPathDB" id="FungiDB:VP01_4517g1"/>
<accession>A0A0L6UR09</accession>
<comment type="caution">
    <text evidence="1">The sequence shown here is derived from an EMBL/GenBank/DDBJ whole genome shotgun (WGS) entry which is preliminary data.</text>
</comment>
<gene>
    <name evidence="1" type="ORF">VP01_4517g1</name>
</gene>
<name>A0A0L6UR09_9BASI</name>
<keyword evidence="2" id="KW-1185">Reference proteome</keyword>
<evidence type="ECO:0000313" key="1">
    <source>
        <dbReference type="EMBL" id="KNZ50265.1"/>
    </source>
</evidence>